<feature type="transmembrane region" description="Helical" evidence="6">
    <location>
        <begin position="17"/>
        <end position="38"/>
    </location>
</feature>
<comment type="subcellular location">
    <subcellularLocation>
        <location evidence="1">Membrane</location>
        <topology evidence="1">Multi-pass membrane protein</topology>
    </subcellularLocation>
</comment>
<dbReference type="PATRIC" id="fig|443610.3.peg.1295"/>
<feature type="transmembrane region" description="Helical" evidence="6">
    <location>
        <begin position="167"/>
        <end position="187"/>
    </location>
</feature>
<dbReference type="OrthoDB" id="9813617at2"/>
<feature type="transmembrane region" description="Helical" evidence="6">
    <location>
        <begin position="262"/>
        <end position="282"/>
    </location>
</feature>
<dbReference type="GO" id="GO:0016020">
    <property type="term" value="C:membrane"/>
    <property type="evidence" value="ECO:0007669"/>
    <property type="project" value="UniProtKB-SubCell"/>
</dbReference>
<dbReference type="AlphaFoldDB" id="A0A0F5FQH6"/>
<accession>A0A0F5FQH6</accession>
<evidence type="ECO:0000256" key="3">
    <source>
        <dbReference type="ARBA" id="ARBA00022692"/>
    </source>
</evidence>
<evidence type="ECO:0000313" key="9">
    <source>
        <dbReference type="Proteomes" id="UP000033632"/>
    </source>
</evidence>
<keyword evidence="5 6" id="KW-0472">Membrane</keyword>
<keyword evidence="3 6" id="KW-0812">Transmembrane</keyword>
<comment type="similarity">
    <text evidence="2">Belongs to the EamA transporter family.</text>
</comment>
<keyword evidence="4 6" id="KW-1133">Transmembrane helix</keyword>
<feature type="transmembrane region" description="Helical" evidence="6">
    <location>
        <begin position="194"/>
        <end position="213"/>
    </location>
</feature>
<feature type="transmembrane region" description="Helical" evidence="6">
    <location>
        <begin position="81"/>
        <end position="98"/>
    </location>
</feature>
<evidence type="ECO:0000256" key="5">
    <source>
        <dbReference type="ARBA" id="ARBA00023136"/>
    </source>
</evidence>
<dbReference type="SUPFAM" id="SSF103481">
    <property type="entry name" value="Multidrug resistance efflux transporter EmrE"/>
    <property type="match status" value="2"/>
</dbReference>
<dbReference type="InterPro" id="IPR037185">
    <property type="entry name" value="EmrE-like"/>
</dbReference>
<dbReference type="Pfam" id="PF00892">
    <property type="entry name" value="EamA"/>
    <property type="match status" value="2"/>
</dbReference>
<organism evidence="8 9">
    <name type="scientific">Devosia geojensis</name>
    <dbReference type="NCBI Taxonomy" id="443610"/>
    <lineage>
        <taxon>Bacteria</taxon>
        <taxon>Pseudomonadati</taxon>
        <taxon>Pseudomonadota</taxon>
        <taxon>Alphaproteobacteria</taxon>
        <taxon>Hyphomicrobiales</taxon>
        <taxon>Devosiaceae</taxon>
        <taxon>Devosia</taxon>
    </lineage>
</organism>
<gene>
    <name evidence="8" type="ORF">VE25_15125</name>
</gene>
<feature type="transmembrane region" description="Helical" evidence="6">
    <location>
        <begin position="118"/>
        <end position="134"/>
    </location>
</feature>
<name>A0A0F5FQH6_9HYPH</name>
<protein>
    <recommendedName>
        <fullName evidence="7">EamA domain-containing protein</fullName>
    </recommendedName>
</protein>
<evidence type="ECO:0000256" key="4">
    <source>
        <dbReference type="ARBA" id="ARBA00022989"/>
    </source>
</evidence>
<dbReference type="EMBL" id="JZEX01000124">
    <property type="protein sequence ID" value="KKB11101.1"/>
    <property type="molecule type" value="Genomic_DNA"/>
</dbReference>
<dbReference type="InterPro" id="IPR050638">
    <property type="entry name" value="AA-Vitamin_Transporters"/>
</dbReference>
<dbReference type="PANTHER" id="PTHR32322:SF2">
    <property type="entry name" value="EAMA DOMAIN-CONTAINING PROTEIN"/>
    <property type="match status" value="1"/>
</dbReference>
<feature type="transmembrane region" description="Helical" evidence="6">
    <location>
        <begin position="233"/>
        <end position="250"/>
    </location>
</feature>
<evidence type="ECO:0000256" key="1">
    <source>
        <dbReference type="ARBA" id="ARBA00004141"/>
    </source>
</evidence>
<keyword evidence="9" id="KW-1185">Reference proteome</keyword>
<dbReference type="PANTHER" id="PTHR32322">
    <property type="entry name" value="INNER MEMBRANE TRANSPORTER"/>
    <property type="match status" value="1"/>
</dbReference>
<feature type="transmembrane region" description="Helical" evidence="6">
    <location>
        <begin position="141"/>
        <end position="161"/>
    </location>
</feature>
<sequence length="315" mass="32845">MSAPPVSAASAERFDTLGYAFAIGGAVLFSTKGIFIKLAYAHGVATETLLALRMAVALPVYAVIFLVLARRTPGILGKLRGWTLVATMLVGLLGYYVSSYLDFAGLQFVSAQYERLVLFTYPFFVLVLGVWFFGDRMAWGVVPGMVISYLGLAVIFGWNLVAEPQGLFAGTALVMAAALTFALYQHLARRQMKIIGAGIFTCVGMSTAGIAAIAQDAVVHGPGNLASVDAHTLGYGLALGILCTVLPSFLMNAGISRIGARATSTTAGIGPVATAAIAVVVLGEAFTIFHAIGTALVIAGITLFGRAERKALVTG</sequence>
<proteinExistence type="inferred from homology"/>
<feature type="transmembrane region" description="Helical" evidence="6">
    <location>
        <begin position="288"/>
        <end position="305"/>
    </location>
</feature>
<feature type="domain" description="EamA" evidence="7">
    <location>
        <begin position="170"/>
        <end position="304"/>
    </location>
</feature>
<comment type="caution">
    <text evidence="8">The sequence shown here is derived from an EMBL/GenBank/DDBJ whole genome shotgun (WGS) entry which is preliminary data.</text>
</comment>
<evidence type="ECO:0000313" key="8">
    <source>
        <dbReference type="EMBL" id="KKB11101.1"/>
    </source>
</evidence>
<feature type="transmembrane region" description="Helical" evidence="6">
    <location>
        <begin position="50"/>
        <end position="69"/>
    </location>
</feature>
<dbReference type="InterPro" id="IPR000620">
    <property type="entry name" value="EamA_dom"/>
</dbReference>
<dbReference type="Proteomes" id="UP000033632">
    <property type="component" value="Unassembled WGS sequence"/>
</dbReference>
<dbReference type="RefSeq" id="WP_046109460.1">
    <property type="nucleotide sequence ID" value="NZ_JZEX01000124.1"/>
</dbReference>
<evidence type="ECO:0000259" key="7">
    <source>
        <dbReference type="Pfam" id="PF00892"/>
    </source>
</evidence>
<evidence type="ECO:0000256" key="2">
    <source>
        <dbReference type="ARBA" id="ARBA00007362"/>
    </source>
</evidence>
<feature type="domain" description="EamA" evidence="7">
    <location>
        <begin position="17"/>
        <end position="156"/>
    </location>
</feature>
<reference evidence="8 9" key="1">
    <citation type="submission" date="2015-03" db="EMBL/GenBank/DDBJ databases">
        <authorList>
            <person name="Hassan Y.I."/>
            <person name="Lepp D."/>
            <person name="Li X.-Z."/>
            <person name="Zhou T."/>
        </authorList>
    </citation>
    <scope>NUCLEOTIDE SEQUENCE [LARGE SCALE GENOMIC DNA]</scope>
    <source>
        <strain evidence="8 9">BD-c194</strain>
    </source>
</reference>
<evidence type="ECO:0000256" key="6">
    <source>
        <dbReference type="SAM" id="Phobius"/>
    </source>
</evidence>